<name>A0A7U2EVA6_PHANO</name>
<dbReference type="PANTHER" id="PTHR28029">
    <property type="entry name" value="PROTEIN ILM1"/>
    <property type="match status" value="1"/>
</dbReference>
<evidence type="ECO:0008006" key="4">
    <source>
        <dbReference type="Google" id="ProtNLM"/>
    </source>
</evidence>
<sequence length="176" mass="19738">MGLISAGAMIRSLSLFHITLAAVLLRNPQMIANQSIVMVLGQSMQLPTPREFLKPSASIAFLAVLFAFLGLSDLTAISMSEELSDEYWGIATPVRLLFLFALTAYTYTFKDGGMFAPRSNDYMMSSGNTNLNNSIVFTWGFCEMAAWFWVFVTLRDERREKVKKVVEKRAAEADRL</sequence>
<dbReference type="PANTHER" id="PTHR28029:SF1">
    <property type="entry name" value="PROTEIN ILM1"/>
    <property type="match status" value="1"/>
</dbReference>
<evidence type="ECO:0000313" key="3">
    <source>
        <dbReference type="Proteomes" id="UP000663193"/>
    </source>
</evidence>
<dbReference type="AlphaFoldDB" id="A0A7U2EVA6"/>
<dbReference type="KEGG" id="pno:SNOG_03618"/>
<dbReference type="Pfam" id="PF10311">
    <property type="entry name" value="Ilm1"/>
    <property type="match status" value="1"/>
</dbReference>
<keyword evidence="3" id="KW-1185">Reference proteome</keyword>
<keyword evidence="1" id="KW-1133">Transmembrane helix</keyword>
<accession>A0A7U2EVA6</accession>
<dbReference type="OrthoDB" id="5299849at2759"/>
<keyword evidence="1" id="KW-0812">Transmembrane</keyword>
<feature type="transmembrane region" description="Helical" evidence="1">
    <location>
        <begin position="57"/>
        <end position="75"/>
    </location>
</feature>
<gene>
    <name evidence="2" type="ORF">JI435_036180</name>
</gene>
<reference evidence="3" key="1">
    <citation type="journal article" date="2021" name="BMC Genomics">
        <title>Chromosome-level genome assembly and manually-curated proteome of model necrotroph Parastagonospora nodorum Sn15 reveals a genome-wide trove of candidate effector homologs, and redundancy of virulence-related functions within an accessory chromosome.</title>
        <authorList>
            <person name="Bertazzoni S."/>
            <person name="Jones D.A.B."/>
            <person name="Phan H.T."/>
            <person name="Tan K.-C."/>
            <person name="Hane J.K."/>
        </authorList>
    </citation>
    <scope>NUCLEOTIDE SEQUENCE [LARGE SCALE GENOMIC DNA]</scope>
    <source>
        <strain evidence="3">SN15 / ATCC MYA-4574 / FGSC 10173)</strain>
    </source>
</reference>
<dbReference type="InterPro" id="IPR018815">
    <property type="entry name" value="Incr_loss_mito_DNA_1"/>
</dbReference>
<evidence type="ECO:0000256" key="1">
    <source>
        <dbReference type="SAM" id="Phobius"/>
    </source>
</evidence>
<feature type="transmembrane region" description="Helical" evidence="1">
    <location>
        <begin position="87"/>
        <end position="107"/>
    </location>
</feature>
<protein>
    <recommendedName>
        <fullName evidence="4">Increased loss of mitochondrial DNA protein 1</fullName>
    </recommendedName>
</protein>
<keyword evidence="1" id="KW-0472">Membrane</keyword>
<evidence type="ECO:0000313" key="2">
    <source>
        <dbReference type="EMBL" id="QRC93382.1"/>
    </source>
</evidence>
<proteinExistence type="predicted"/>
<dbReference type="VEuPathDB" id="FungiDB:JI435_036180"/>
<dbReference type="EMBL" id="CP069025">
    <property type="protein sequence ID" value="QRC93382.1"/>
    <property type="molecule type" value="Genomic_DNA"/>
</dbReference>
<dbReference type="OMA" id="FWLWIFI"/>
<dbReference type="RefSeq" id="XP_001794173.1">
    <property type="nucleotide sequence ID" value="XM_001794121.1"/>
</dbReference>
<organism evidence="2 3">
    <name type="scientific">Phaeosphaeria nodorum (strain SN15 / ATCC MYA-4574 / FGSC 10173)</name>
    <name type="common">Glume blotch fungus</name>
    <name type="synonym">Parastagonospora nodorum</name>
    <dbReference type="NCBI Taxonomy" id="321614"/>
    <lineage>
        <taxon>Eukaryota</taxon>
        <taxon>Fungi</taxon>
        <taxon>Dikarya</taxon>
        <taxon>Ascomycota</taxon>
        <taxon>Pezizomycotina</taxon>
        <taxon>Dothideomycetes</taxon>
        <taxon>Pleosporomycetidae</taxon>
        <taxon>Pleosporales</taxon>
        <taxon>Pleosporineae</taxon>
        <taxon>Phaeosphaeriaceae</taxon>
        <taxon>Parastagonospora</taxon>
    </lineage>
</organism>
<dbReference type="Proteomes" id="UP000663193">
    <property type="component" value="Chromosome 3"/>
</dbReference>
<feature type="transmembrane region" description="Helical" evidence="1">
    <location>
        <begin position="134"/>
        <end position="154"/>
    </location>
</feature>